<dbReference type="EMBL" id="BHYK01000065">
    <property type="protein sequence ID" value="GCD13171.1"/>
    <property type="molecule type" value="Genomic_DNA"/>
</dbReference>
<proteinExistence type="predicted"/>
<keyword evidence="2" id="KW-1185">Reference proteome</keyword>
<protein>
    <submittedName>
        <fullName evidence="1">Uncharacterized protein</fullName>
    </submittedName>
</protein>
<dbReference type="AlphaFoldDB" id="A0A401UUF6"/>
<comment type="caution">
    <text evidence="1">The sequence shown here is derived from an EMBL/GenBank/DDBJ whole genome shotgun (WGS) entry which is preliminary data.</text>
</comment>
<reference evidence="1 2" key="1">
    <citation type="submission" date="2018-11" db="EMBL/GenBank/DDBJ databases">
        <title>Genome sequencing and assembly of Clostridium tagluense strain A121.</title>
        <authorList>
            <person name="Murakami T."/>
            <person name="Segawa T."/>
            <person name="Shcherbakova V.A."/>
            <person name="Mori H."/>
            <person name="Yoshimura Y."/>
        </authorList>
    </citation>
    <scope>NUCLEOTIDE SEQUENCE [LARGE SCALE GENOMIC DNA]</scope>
    <source>
        <strain evidence="1 2">A121</strain>
    </source>
</reference>
<evidence type="ECO:0000313" key="1">
    <source>
        <dbReference type="EMBL" id="GCD13171.1"/>
    </source>
</evidence>
<sequence>MSKKLLEQRLGQTITDAEFKIIMEIATDDIKFNRIGFKKYTSLNYVLDIAAKSASIFKRCA</sequence>
<evidence type="ECO:0000313" key="2">
    <source>
        <dbReference type="Proteomes" id="UP000287872"/>
    </source>
</evidence>
<dbReference type="RefSeq" id="WP_125006473.1">
    <property type="nucleotide sequence ID" value="NZ_BHYK01000065.1"/>
</dbReference>
<gene>
    <name evidence="1" type="ORF">Ctaglu_47940</name>
</gene>
<dbReference type="Proteomes" id="UP000287872">
    <property type="component" value="Unassembled WGS sequence"/>
</dbReference>
<organism evidence="1 2">
    <name type="scientific">Clostridium tagluense</name>
    <dbReference type="NCBI Taxonomy" id="360422"/>
    <lineage>
        <taxon>Bacteria</taxon>
        <taxon>Bacillati</taxon>
        <taxon>Bacillota</taxon>
        <taxon>Clostridia</taxon>
        <taxon>Eubacteriales</taxon>
        <taxon>Clostridiaceae</taxon>
        <taxon>Clostridium</taxon>
    </lineage>
</organism>
<name>A0A401UUF6_9CLOT</name>
<dbReference type="OrthoDB" id="1922248at2"/>
<accession>A0A401UUF6</accession>